<evidence type="ECO:0000256" key="3">
    <source>
        <dbReference type="PIRSR" id="PIRSR605511-2"/>
    </source>
</evidence>
<dbReference type="Gene3D" id="2.120.10.30">
    <property type="entry name" value="TolB, C-terminal domain"/>
    <property type="match status" value="1"/>
</dbReference>
<dbReference type="EMBL" id="ML213503">
    <property type="protein sequence ID" value="TFK57168.1"/>
    <property type="molecule type" value="Genomic_DNA"/>
</dbReference>
<accession>A0A5C3NLY5</accession>
<dbReference type="GO" id="GO:0019853">
    <property type="term" value="P:L-ascorbic acid biosynthetic process"/>
    <property type="evidence" value="ECO:0007669"/>
    <property type="project" value="TreeGrafter"/>
</dbReference>
<evidence type="ECO:0000256" key="2">
    <source>
        <dbReference type="PIRSR" id="PIRSR605511-1"/>
    </source>
</evidence>
<dbReference type="Proteomes" id="UP000305948">
    <property type="component" value="Unassembled WGS sequence"/>
</dbReference>
<organism evidence="5 6">
    <name type="scientific">Heliocybe sulcata</name>
    <dbReference type="NCBI Taxonomy" id="5364"/>
    <lineage>
        <taxon>Eukaryota</taxon>
        <taxon>Fungi</taxon>
        <taxon>Dikarya</taxon>
        <taxon>Basidiomycota</taxon>
        <taxon>Agaricomycotina</taxon>
        <taxon>Agaricomycetes</taxon>
        <taxon>Gloeophyllales</taxon>
        <taxon>Gloeophyllaceae</taxon>
        <taxon>Heliocybe</taxon>
    </lineage>
</organism>
<dbReference type="InterPro" id="IPR011042">
    <property type="entry name" value="6-blade_b-propeller_TolB-like"/>
</dbReference>
<feature type="binding site" evidence="3">
    <location>
        <position position="209"/>
    </location>
    <ligand>
        <name>a divalent metal cation</name>
        <dbReference type="ChEBI" id="CHEBI:60240"/>
    </ligand>
</feature>
<keyword evidence="6" id="KW-1185">Reference proteome</keyword>
<dbReference type="AlphaFoldDB" id="A0A5C3NLY5"/>
<feature type="binding site" evidence="3">
    <location>
        <position position="157"/>
    </location>
    <ligand>
        <name>a divalent metal cation</name>
        <dbReference type="ChEBI" id="CHEBI:60240"/>
    </ligand>
</feature>
<protein>
    <submittedName>
        <fullName evidence="5">Regucalcin</fullName>
    </submittedName>
</protein>
<evidence type="ECO:0000313" key="6">
    <source>
        <dbReference type="Proteomes" id="UP000305948"/>
    </source>
</evidence>
<evidence type="ECO:0000256" key="1">
    <source>
        <dbReference type="ARBA" id="ARBA00008853"/>
    </source>
</evidence>
<feature type="binding site" evidence="3">
    <location>
        <position position="109"/>
    </location>
    <ligand>
        <name>substrate</name>
    </ligand>
</feature>
<proteinExistence type="inferred from homology"/>
<keyword evidence="3" id="KW-0862">Zinc</keyword>
<keyword evidence="3" id="KW-0479">Metal-binding</keyword>
<reference evidence="5 6" key="1">
    <citation type="journal article" date="2019" name="Nat. Ecol. Evol.">
        <title>Megaphylogeny resolves global patterns of mushroom evolution.</title>
        <authorList>
            <person name="Varga T."/>
            <person name="Krizsan K."/>
            <person name="Foldi C."/>
            <person name="Dima B."/>
            <person name="Sanchez-Garcia M."/>
            <person name="Sanchez-Ramirez S."/>
            <person name="Szollosi G.J."/>
            <person name="Szarkandi J.G."/>
            <person name="Papp V."/>
            <person name="Albert L."/>
            <person name="Andreopoulos W."/>
            <person name="Angelini C."/>
            <person name="Antonin V."/>
            <person name="Barry K.W."/>
            <person name="Bougher N.L."/>
            <person name="Buchanan P."/>
            <person name="Buyck B."/>
            <person name="Bense V."/>
            <person name="Catcheside P."/>
            <person name="Chovatia M."/>
            <person name="Cooper J."/>
            <person name="Damon W."/>
            <person name="Desjardin D."/>
            <person name="Finy P."/>
            <person name="Geml J."/>
            <person name="Haridas S."/>
            <person name="Hughes K."/>
            <person name="Justo A."/>
            <person name="Karasinski D."/>
            <person name="Kautmanova I."/>
            <person name="Kiss B."/>
            <person name="Kocsube S."/>
            <person name="Kotiranta H."/>
            <person name="LaButti K.M."/>
            <person name="Lechner B.E."/>
            <person name="Liimatainen K."/>
            <person name="Lipzen A."/>
            <person name="Lukacs Z."/>
            <person name="Mihaltcheva S."/>
            <person name="Morgado L.N."/>
            <person name="Niskanen T."/>
            <person name="Noordeloos M.E."/>
            <person name="Ohm R.A."/>
            <person name="Ortiz-Santana B."/>
            <person name="Ovrebo C."/>
            <person name="Racz N."/>
            <person name="Riley R."/>
            <person name="Savchenko A."/>
            <person name="Shiryaev A."/>
            <person name="Soop K."/>
            <person name="Spirin V."/>
            <person name="Szebenyi C."/>
            <person name="Tomsovsky M."/>
            <person name="Tulloss R.E."/>
            <person name="Uehling J."/>
            <person name="Grigoriev I.V."/>
            <person name="Vagvolgyi C."/>
            <person name="Papp T."/>
            <person name="Martin F.M."/>
            <person name="Miettinen O."/>
            <person name="Hibbett D.S."/>
            <person name="Nagy L.G."/>
        </authorList>
    </citation>
    <scope>NUCLEOTIDE SEQUENCE [LARGE SCALE GENOMIC DNA]</scope>
    <source>
        <strain evidence="5 6">OMC1185</strain>
    </source>
</reference>
<feature type="domain" description="SMP-30/Gluconolactonase/LRE-like region" evidence="4">
    <location>
        <begin position="20"/>
        <end position="269"/>
    </location>
</feature>
<name>A0A5C3NLY5_9AGAM</name>
<comment type="similarity">
    <text evidence="1">Belongs to the SMP-30/CGR1 family.</text>
</comment>
<dbReference type="GO" id="GO:0004341">
    <property type="term" value="F:gluconolactonase activity"/>
    <property type="evidence" value="ECO:0007669"/>
    <property type="project" value="TreeGrafter"/>
</dbReference>
<dbReference type="PANTHER" id="PTHR10907">
    <property type="entry name" value="REGUCALCIN"/>
    <property type="match status" value="1"/>
</dbReference>
<sequence>MAPAKQIHVTEPLLKVGCTLGEGPLYDHATSTLHFVDIEDKKVVYHFNTPTGDLSVDCYEESITCLSLRKDGNGLACTTATGYALLEGSQIRYLSQPIPSDQVPHVRFNDGACDDKGRYFAGTIYSKDHNIPGRLWRYDPADDSCVVVDEGPFTDTNGLGWSLDGKTMYFVDSLVNRIYAYDYDDGEISNRRIFVDALAQGQQWGSFPDGLCIDSEGGIWSARWGGSRIVRYTPEGLEDIEIHFPNVLNVTACCFGGPNQDQLYVTTAHCGAVGGDPSRQASYSDSGHLFVVDLSGQYAGGTWRHAFGV</sequence>
<dbReference type="STRING" id="5364.A0A5C3NLY5"/>
<evidence type="ECO:0000313" key="5">
    <source>
        <dbReference type="EMBL" id="TFK57168.1"/>
    </source>
</evidence>
<dbReference type="InterPro" id="IPR013658">
    <property type="entry name" value="SGL"/>
</dbReference>
<feature type="binding site" evidence="3">
    <location>
        <position position="107"/>
    </location>
    <ligand>
        <name>substrate</name>
    </ligand>
</feature>
<gene>
    <name evidence="5" type="ORF">OE88DRAFT_1620815</name>
</gene>
<dbReference type="Pfam" id="PF08450">
    <property type="entry name" value="SGL"/>
    <property type="match status" value="1"/>
</dbReference>
<comment type="cofactor">
    <cofactor evidence="3">
        <name>Zn(2+)</name>
        <dbReference type="ChEBI" id="CHEBI:29105"/>
    </cofactor>
    <text evidence="3">Binds 1 divalent metal cation per subunit.</text>
</comment>
<dbReference type="PRINTS" id="PR01790">
    <property type="entry name" value="SMP30FAMILY"/>
</dbReference>
<dbReference type="OrthoDB" id="423498at2759"/>
<dbReference type="GO" id="GO:0005509">
    <property type="term" value="F:calcium ion binding"/>
    <property type="evidence" value="ECO:0007669"/>
    <property type="project" value="TreeGrafter"/>
</dbReference>
<dbReference type="SUPFAM" id="SSF63829">
    <property type="entry name" value="Calcium-dependent phosphotriesterase"/>
    <property type="match status" value="1"/>
</dbReference>
<dbReference type="PANTHER" id="PTHR10907:SF47">
    <property type="entry name" value="REGUCALCIN"/>
    <property type="match status" value="1"/>
</dbReference>
<evidence type="ECO:0000259" key="4">
    <source>
        <dbReference type="Pfam" id="PF08450"/>
    </source>
</evidence>
<feature type="active site" description="Proton donor/acceptor" evidence="2">
    <location>
        <position position="209"/>
    </location>
</feature>
<feature type="binding site" evidence="3">
    <location>
        <position position="22"/>
    </location>
    <ligand>
        <name>a divalent metal cation</name>
        <dbReference type="ChEBI" id="CHEBI:60240"/>
    </ligand>
</feature>
<dbReference type="InterPro" id="IPR005511">
    <property type="entry name" value="SMP-30"/>
</dbReference>